<dbReference type="InterPro" id="IPR000792">
    <property type="entry name" value="Tscrpt_reg_LuxR_C"/>
</dbReference>
<reference evidence="3 4" key="1">
    <citation type="submission" date="2024-09" db="EMBL/GenBank/DDBJ databases">
        <authorList>
            <person name="Sun Q."/>
            <person name="Mori K."/>
        </authorList>
    </citation>
    <scope>NUCLEOTIDE SEQUENCE [LARGE SCALE GENOMIC DNA]</scope>
    <source>
        <strain evidence="3 4">TBRC 7907</strain>
    </source>
</reference>
<dbReference type="PANTHER" id="PTHR43214">
    <property type="entry name" value="TWO-COMPONENT RESPONSE REGULATOR"/>
    <property type="match status" value="1"/>
</dbReference>
<name>A0ABV6A898_9PSEU</name>
<dbReference type="PANTHER" id="PTHR43214:SF42">
    <property type="entry name" value="TRANSCRIPTIONAL REGULATORY PROTEIN DESR"/>
    <property type="match status" value="1"/>
</dbReference>
<evidence type="ECO:0000256" key="1">
    <source>
        <dbReference type="ARBA" id="ARBA00023125"/>
    </source>
</evidence>
<dbReference type="SMART" id="SM00421">
    <property type="entry name" value="HTH_LUXR"/>
    <property type="match status" value="1"/>
</dbReference>
<accession>A0ABV6A898</accession>
<dbReference type="EMBL" id="JBHLZU010000034">
    <property type="protein sequence ID" value="MFB9909412.1"/>
    <property type="molecule type" value="Genomic_DNA"/>
</dbReference>
<dbReference type="InterPro" id="IPR011990">
    <property type="entry name" value="TPR-like_helical_dom_sf"/>
</dbReference>
<dbReference type="InterPro" id="IPR041664">
    <property type="entry name" value="AAA_16"/>
</dbReference>
<dbReference type="Gene3D" id="1.25.40.10">
    <property type="entry name" value="Tetratricopeptide repeat domain"/>
    <property type="match status" value="1"/>
</dbReference>
<dbReference type="InterPro" id="IPR036388">
    <property type="entry name" value="WH-like_DNA-bd_sf"/>
</dbReference>
<gene>
    <name evidence="3" type="ORF">ACFFQA_36220</name>
</gene>
<dbReference type="PRINTS" id="PR00038">
    <property type="entry name" value="HTHLUXR"/>
</dbReference>
<dbReference type="Proteomes" id="UP001589693">
    <property type="component" value="Unassembled WGS sequence"/>
</dbReference>
<dbReference type="InterPro" id="IPR027417">
    <property type="entry name" value="P-loop_NTPase"/>
</dbReference>
<organism evidence="3 4">
    <name type="scientific">Allokutzneria oryzae</name>
    <dbReference type="NCBI Taxonomy" id="1378989"/>
    <lineage>
        <taxon>Bacteria</taxon>
        <taxon>Bacillati</taxon>
        <taxon>Actinomycetota</taxon>
        <taxon>Actinomycetes</taxon>
        <taxon>Pseudonocardiales</taxon>
        <taxon>Pseudonocardiaceae</taxon>
        <taxon>Allokutzneria</taxon>
    </lineage>
</organism>
<comment type="caution">
    <text evidence="3">The sequence shown here is derived from an EMBL/GenBank/DDBJ whole genome shotgun (WGS) entry which is preliminary data.</text>
</comment>
<dbReference type="InterPro" id="IPR039420">
    <property type="entry name" value="WalR-like"/>
</dbReference>
<dbReference type="CDD" id="cd06170">
    <property type="entry name" value="LuxR_C_like"/>
    <property type="match status" value="1"/>
</dbReference>
<dbReference type="Gene3D" id="1.10.10.10">
    <property type="entry name" value="Winged helix-like DNA-binding domain superfamily/Winged helix DNA-binding domain"/>
    <property type="match status" value="1"/>
</dbReference>
<evidence type="ECO:0000313" key="4">
    <source>
        <dbReference type="Proteomes" id="UP001589693"/>
    </source>
</evidence>
<dbReference type="Pfam" id="PF13191">
    <property type="entry name" value="AAA_16"/>
    <property type="match status" value="1"/>
</dbReference>
<dbReference type="Pfam" id="PF00196">
    <property type="entry name" value="GerE"/>
    <property type="match status" value="1"/>
</dbReference>
<keyword evidence="1" id="KW-0238">DNA-binding</keyword>
<feature type="domain" description="HTH luxR-type" evidence="2">
    <location>
        <begin position="740"/>
        <end position="805"/>
    </location>
</feature>
<dbReference type="PROSITE" id="PS50043">
    <property type="entry name" value="HTH_LUXR_2"/>
    <property type="match status" value="1"/>
</dbReference>
<dbReference type="RefSeq" id="WP_377862327.1">
    <property type="nucleotide sequence ID" value="NZ_JBHLZU010000034.1"/>
</dbReference>
<keyword evidence="4" id="KW-1185">Reference proteome</keyword>
<protein>
    <submittedName>
        <fullName evidence="3">AAA family ATPase</fullName>
    </submittedName>
</protein>
<dbReference type="SUPFAM" id="SSF52540">
    <property type="entry name" value="P-loop containing nucleoside triphosphate hydrolases"/>
    <property type="match status" value="1"/>
</dbReference>
<proteinExistence type="predicted"/>
<evidence type="ECO:0000313" key="3">
    <source>
        <dbReference type="EMBL" id="MFB9909412.1"/>
    </source>
</evidence>
<sequence>MDGVLCGRELEQRRIGHLVDEARAGRGGALVLRGPAGVGKTTLLGDVPASLRACGVEAEVELAFSGLHQLLGPVLGRLGDLPDVQADALRRALGLAAGETTDLLVCAAVCALLRAAEPLVVVVDDAQNVDRASVRALLFASRRLHDSRVAMFFGVRDPDVRGLDTAGLPELTVSGLDETAAAKLLPGLAPATLAVLVRATGGNPLALRELEPDHALLNALVTGTVPVGEALRAAFVGRISALPEASQDALLVAAAESGGRLETVLAACAELGLPAEATDALGRFSHPLARSSIYSAASRERRQRAHGALSKVETGAAARWHRALAAGTADETLAAELEADAADAGSRGGVGAAVSVLAEAARLSGTAEARSRRLAAAAHAAWKSGHTDLARSFVARTTPDEVTDRTLARLRGLIELYSGDQVTAFEQLSRASKSLWDKAPEQAADLAFMAADAAVHAGLLDEAVALAGTVVDLGPDPGYQDFGRWLAGWGHDVPEPWQVFDSAPAAVRGSGAHRWLVPMAISVRGPHLRQAREFGLAAVADLRERGMLAIHAVPLYWLAETEYRLGLWDEGIAHAEESLRAARDAGQRPGEANAHAVLALFAAGRGAAAVCRGHAANAVEIATAVRDRLAAARATWALALLDEGLGDQEAADERVASLSTPGLPQAHELVSRQAAQDNVEHPFERARVALRRGQELRRNKQVSEARVLLRLAVELFDGLGAAPWSERARMELRACGAVSGPAENGALTPQEWEVARLAAAGLSNREIGARLFLSHRTVGYHLYKIFPKLGVARRSQLRSVPVLRSGDNVEKTEATD</sequence>
<evidence type="ECO:0000259" key="2">
    <source>
        <dbReference type="PROSITE" id="PS50043"/>
    </source>
</evidence>
<dbReference type="InterPro" id="IPR016032">
    <property type="entry name" value="Sig_transdc_resp-reg_C-effctor"/>
</dbReference>
<dbReference type="SUPFAM" id="SSF46894">
    <property type="entry name" value="C-terminal effector domain of the bipartite response regulators"/>
    <property type="match status" value="1"/>
</dbReference>